<dbReference type="InterPro" id="IPR019270">
    <property type="entry name" value="DUF2283"/>
</dbReference>
<dbReference type="Pfam" id="PF10049">
    <property type="entry name" value="DUF2283"/>
    <property type="match status" value="1"/>
</dbReference>
<protein>
    <recommendedName>
        <fullName evidence="3">DUF2283 domain-containing protein</fullName>
    </recommendedName>
</protein>
<reference evidence="1 2" key="1">
    <citation type="journal article" date="2016" name="Nat. Commun.">
        <title>Thousands of microbial genomes shed light on interconnected biogeochemical processes in an aquifer system.</title>
        <authorList>
            <person name="Anantharaman K."/>
            <person name="Brown C.T."/>
            <person name="Hug L.A."/>
            <person name="Sharon I."/>
            <person name="Castelle C.J."/>
            <person name="Probst A.J."/>
            <person name="Thomas B.C."/>
            <person name="Singh A."/>
            <person name="Wilkins M.J."/>
            <person name="Karaoz U."/>
            <person name="Brodie E.L."/>
            <person name="Williams K.H."/>
            <person name="Hubbard S.S."/>
            <person name="Banfield J.F."/>
        </authorList>
    </citation>
    <scope>NUCLEOTIDE SEQUENCE [LARGE SCALE GENOMIC DNA]</scope>
</reference>
<evidence type="ECO:0008006" key="3">
    <source>
        <dbReference type="Google" id="ProtNLM"/>
    </source>
</evidence>
<dbReference type="EMBL" id="MFYX01000083">
    <property type="protein sequence ID" value="OGK03783.1"/>
    <property type="molecule type" value="Genomic_DNA"/>
</dbReference>
<dbReference type="Proteomes" id="UP000179243">
    <property type="component" value="Unassembled WGS sequence"/>
</dbReference>
<evidence type="ECO:0000313" key="2">
    <source>
        <dbReference type="Proteomes" id="UP000179243"/>
    </source>
</evidence>
<dbReference type="AlphaFoldDB" id="A0A1F7FAX0"/>
<organism evidence="1 2">
    <name type="scientific">Candidatus Raymondbacteria bacterium RIFOXYD12_FULL_49_13</name>
    <dbReference type="NCBI Taxonomy" id="1817890"/>
    <lineage>
        <taxon>Bacteria</taxon>
        <taxon>Raymondiibacteriota</taxon>
    </lineage>
</organism>
<name>A0A1F7FAX0_UNCRA</name>
<gene>
    <name evidence="1" type="ORF">A2519_02200</name>
</gene>
<sequence>METIKFMEDTKHVNLEYDEDADTLYLSVGEPREAMGLDVGEGTVVRYDEKTREVVGLTLGGLRSRFVKELKQAG</sequence>
<evidence type="ECO:0000313" key="1">
    <source>
        <dbReference type="EMBL" id="OGK03783.1"/>
    </source>
</evidence>
<accession>A0A1F7FAX0</accession>
<proteinExistence type="predicted"/>
<comment type="caution">
    <text evidence="1">The sequence shown here is derived from an EMBL/GenBank/DDBJ whole genome shotgun (WGS) entry which is preliminary data.</text>
</comment>